<reference evidence="2" key="1">
    <citation type="submission" date="2013-07" db="EMBL/GenBank/DDBJ databases">
        <title>Isolation and characterization of PM16 - a novel Podoviridae bacteriophage specific for Proteus mirabilis.</title>
        <authorList>
            <person name="Morozova V.V."/>
            <person name="Tupikin A.E."/>
            <person name="Kabilov M.R."/>
            <person name="Kurilshikov A.M."/>
            <person name="Babkin I.V."/>
            <person name="Shedko E.D."/>
        </authorList>
    </citation>
    <scope>NUCLEOTIDE SEQUENCE [LARGE SCALE GENOMIC DNA]</scope>
</reference>
<evidence type="ECO:0000313" key="1">
    <source>
        <dbReference type="EMBL" id="AGZ17266.1"/>
    </source>
</evidence>
<keyword evidence="2" id="KW-1185">Reference proteome</keyword>
<gene>
    <name evidence="1" type="ORF">PM16_21</name>
</gene>
<proteinExistence type="predicted"/>
<protein>
    <submittedName>
        <fullName evidence="1">Uncharacterized protein</fullName>
    </submittedName>
</protein>
<dbReference type="Proteomes" id="UP000031091">
    <property type="component" value="Segment"/>
</dbReference>
<evidence type="ECO:0000313" key="2">
    <source>
        <dbReference type="Proteomes" id="UP000031091"/>
    </source>
</evidence>
<sequence>MLNTDLLYIVRKVVTGIDCMKPDTAYESLSNFCTQFSYNLDNIKEDFLKVSETTDTMNKIKALDQQGLALVLAHNAYTVGAALTGCMYTNPEDYDPVHTLACITDALACILVLKELKGVTE</sequence>
<dbReference type="GeneID" id="24722466"/>
<accession>A0A0A6ZKD6</accession>
<dbReference type="KEGG" id="vg:24722466"/>
<organism evidence="1 2">
    <name type="scientific">Proteus phage PM16</name>
    <dbReference type="NCBI Taxonomy" id="1357704"/>
    <lineage>
        <taxon>Viruses</taxon>
        <taxon>Duplodnaviria</taxon>
        <taxon>Heunggongvirae</taxon>
        <taxon>Uroviricota</taxon>
        <taxon>Caudoviricetes</taxon>
        <taxon>Autographivirales</taxon>
        <taxon>Autoscriptoviridae</taxon>
        <taxon>Slopekvirinae</taxon>
        <taxon>Novosibovirus</taxon>
        <taxon>Novosibovirus PM16</taxon>
    </lineage>
</organism>
<dbReference type="RefSeq" id="YP_009147856.1">
    <property type="nucleotide sequence ID" value="NC_027342.1"/>
</dbReference>
<dbReference type="EMBL" id="KF319020">
    <property type="protein sequence ID" value="AGZ17266.1"/>
    <property type="molecule type" value="Genomic_DNA"/>
</dbReference>
<name>A0A0A6ZKD6_9CAUD</name>